<evidence type="ECO:0000256" key="11">
    <source>
        <dbReference type="ARBA" id="ARBA00022860"/>
    </source>
</evidence>
<dbReference type="Proteomes" id="UP001227230">
    <property type="component" value="Chromosome 19"/>
</dbReference>
<comment type="caution">
    <text evidence="16">Lacks conserved residue(s) required for the propagation of feature annotation.</text>
</comment>
<feature type="transmembrane region" description="Helical" evidence="16">
    <location>
        <begin position="313"/>
        <end position="333"/>
    </location>
</feature>
<comment type="function">
    <text evidence="16">Catalyzes the hydrolysis of ATP coupled with the transport of calcium.</text>
</comment>
<feature type="transmembrane region" description="Helical" evidence="16">
    <location>
        <begin position="810"/>
        <end position="829"/>
    </location>
</feature>
<keyword evidence="9 16" id="KW-0067">ATP-binding</keyword>
<keyword evidence="3 16" id="KW-0813">Transport</keyword>
<keyword evidence="6" id="KW-0479">Metal-binding</keyword>
<comment type="catalytic activity">
    <reaction evidence="15 16">
        <text>Ca(2+)(in) + ATP + H2O = Ca(2+)(out) + ADP + phosphate + H(+)</text>
        <dbReference type="Rhea" id="RHEA:18105"/>
        <dbReference type="ChEBI" id="CHEBI:15377"/>
        <dbReference type="ChEBI" id="CHEBI:15378"/>
        <dbReference type="ChEBI" id="CHEBI:29108"/>
        <dbReference type="ChEBI" id="CHEBI:30616"/>
        <dbReference type="ChEBI" id="CHEBI:43474"/>
        <dbReference type="ChEBI" id="CHEBI:456216"/>
        <dbReference type="EC" id="7.2.2.10"/>
    </reaction>
</comment>
<feature type="domain" description="P-type ATPase A" evidence="17">
    <location>
        <begin position="192"/>
        <end position="291"/>
    </location>
</feature>
<keyword evidence="10" id="KW-0460">Magnesium</keyword>
<evidence type="ECO:0000256" key="6">
    <source>
        <dbReference type="ARBA" id="ARBA00022723"/>
    </source>
</evidence>
<dbReference type="SUPFAM" id="SSF56784">
    <property type="entry name" value="HAD-like"/>
    <property type="match status" value="1"/>
</dbReference>
<evidence type="ECO:0000256" key="8">
    <source>
        <dbReference type="ARBA" id="ARBA00022837"/>
    </source>
</evidence>
<dbReference type="Pfam" id="PF13246">
    <property type="entry name" value="Cation_ATPase"/>
    <property type="match status" value="1"/>
</dbReference>
<dbReference type="Gene3D" id="1.20.1110.10">
    <property type="entry name" value="Calcium-transporting ATPase, transmembrane domain"/>
    <property type="match status" value="1"/>
</dbReference>
<dbReference type="InterPro" id="IPR059000">
    <property type="entry name" value="ATPase_P-type_domA"/>
</dbReference>
<feature type="domain" description="Cation-transporting P-type ATPase N-terminal" evidence="19">
    <location>
        <begin position="72"/>
        <end position="140"/>
    </location>
</feature>
<dbReference type="Gene3D" id="2.70.150.10">
    <property type="entry name" value="Calcium-transporting ATPase, cytoplasmic transduction domain A"/>
    <property type="match status" value="1"/>
</dbReference>
<keyword evidence="12 16" id="KW-1133">Transmembrane helix</keyword>
<dbReference type="InterPro" id="IPR023298">
    <property type="entry name" value="ATPase_P-typ_TM_dom_sf"/>
</dbReference>
<dbReference type="SUPFAM" id="SSF81665">
    <property type="entry name" value="Calcium ATPase, transmembrane domain M"/>
    <property type="match status" value="1"/>
</dbReference>
<organism evidence="20 21">
    <name type="scientific">Vitis vinifera</name>
    <name type="common">Grape</name>
    <dbReference type="NCBI Taxonomy" id="29760"/>
    <lineage>
        <taxon>Eukaryota</taxon>
        <taxon>Viridiplantae</taxon>
        <taxon>Streptophyta</taxon>
        <taxon>Embryophyta</taxon>
        <taxon>Tracheophyta</taxon>
        <taxon>Spermatophyta</taxon>
        <taxon>Magnoliopsida</taxon>
        <taxon>eudicotyledons</taxon>
        <taxon>Gunneridae</taxon>
        <taxon>Pentapetalae</taxon>
        <taxon>rosids</taxon>
        <taxon>Vitales</taxon>
        <taxon>Vitaceae</taxon>
        <taxon>Viteae</taxon>
        <taxon>Vitis</taxon>
    </lineage>
</organism>
<dbReference type="Pfam" id="PF00690">
    <property type="entry name" value="Cation_ATPase_N"/>
    <property type="match status" value="1"/>
</dbReference>
<keyword evidence="7 16" id="KW-0547">Nucleotide-binding</keyword>
<evidence type="ECO:0000256" key="10">
    <source>
        <dbReference type="ARBA" id="ARBA00022842"/>
    </source>
</evidence>
<feature type="transmembrane region" description="Helical" evidence="16">
    <location>
        <begin position="366"/>
        <end position="388"/>
    </location>
</feature>
<keyword evidence="8 16" id="KW-0106">Calcium</keyword>
<dbReference type="SUPFAM" id="SSF81653">
    <property type="entry name" value="Calcium ATPase, transduction domain A"/>
    <property type="match status" value="1"/>
</dbReference>
<dbReference type="InterPro" id="IPR006408">
    <property type="entry name" value="P-type_ATPase_IIB"/>
</dbReference>
<dbReference type="EC" id="7.2.2.10" evidence="16"/>
<dbReference type="InterPro" id="IPR036412">
    <property type="entry name" value="HAD-like_sf"/>
</dbReference>
<feature type="transmembrane region" description="Helical" evidence="16">
    <location>
        <begin position="157"/>
        <end position="177"/>
    </location>
</feature>
<feature type="transmembrane region" description="Helical" evidence="16">
    <location>
        <begin position="915"/>
        <end position="934"/>
    </location>
</feature>
<evidence type="ECO:0000256" key="13">
    <source>
        <dbReference type="ARBA" id="ARBA00023065"/>
    </source>
</evidence>
<gene>
    <name evidence="20" type="ORF">VitviT2T_029457</name>
</gene>
<sequence>MSNIFLTNINSVEPMLDEPTTVSKPSKRWRLASATTPSSVVLNVQPDAFSDIDKTSLNAMVREKNVDQLLEAGGVVGVAGALKTDIKNGIGGAVDDVALRQAAFGSNTYQRQPAKSLIHFAVEACKDLTNLVLLLCATLSLGFGIKEQGLKEGWYDSASIFVAVLLVISVSAVSNFWQNRQSQRLSKVSNNIKVDVVRNGRSDQQTSIFDIVVGDVVCVKSGDQVPADGLFLNGHSLQVDESSMTGKGGCVEVNSDKNPFLLSGTKVADGYARMLVTSVGMNTTSGQMMSTISGYTNEHTPLQARLHKLTSSIGKVGLAVAFLVLVVLLVRYFTGNTEDENGNQEFIGSKTKVVDMVNSVVRIIEAAVTIVIAAIPEGLSLAVTLILASSMEGMMADQAMVRKLSACETMGSATTICTDKTGILTLNQMEVTKFWLGQDPVGVSSSISTNLLNLIHQGVALNTFGSVYRATSGSKFEFSDSPIEKAILSWAVRKLDMDMETTKLSCTILHVEPFNSEKKRSGVSMRSNADNTIHVHWKGAAEMILAICSSYYDASGSMKDLDDGERMKFEQIIEGMAARSLRCIAFAHKQIPEEDHGIGAGLQKLKEDNLTLIGLVGIEDPCRPGVREAVETCRCAGVDVKMITGDNIFIARAIATDCGILRPDQGTTSEVVVEGEVFRKYTPEERMEKVGKIRVMARSSPFDKHLMVQCLKQKGHVVAVTGDGTYDAPALMEANIGLCMGIQGTQVAKESSDIIILDDNFDSIARVFMWGRFVHYNVQKFIQLQLTVTLAALVINVVAVVSAHEVLFDVLSLLWLTLILDTLCALALATQQPTKDLNEGPPVSQTQPLITNIMWRNILAQAVYQIAVGLTLKFIGESIFHVNEKVKNTLILNISALCQVFNLVNAKKLEKKNKLFWGITGIAIVLEVVAVEFLKKFGDTKRLSWGQWAACIGVAAVSWPIGFLVEYIPV</sequence>
<name>A0ABY9DY35_VITVI</name>
<evidence type="ECO:0000256" key="1">
    <source>
        <dbReference type="ARBA" id="ARBA00004141"/>
    </source>
</evidence>
<feature type="transmembrane region" description="Helical" evidence="16">
    <location>
        <begin position="128"/>
        <end position="145"/>
    </location>
</feature>
<feature type="domain" description="Cation-transporting P-type ATPase C-terminal" evidence="18">
    <location>
        <begin position="806"/>
        <end position="967"/>
    </location>
</feature>
<evidence type="ECO:0000259" key="18">
    <source>
        <dbReference type="Pfam" id="PF00689"/>
    </source>
</evidence>
<dbReference type="Gene3D" id="3.40.1110.10">
    <property type="entry name" value="Calcium-transporting ATPase, cytoplasmic domain N"/>
    <property type="match status" value="1"/>
</dbReference>
<evidence type="ECO:0000256" key="16">
    <source>
        <dbReference type="RuleBase" id="RU361146"/>
    </source>
</evidence>
<comment type="similarity">
    <text evidence="2 16">Belongs to the cation transport ATPase (P-type) (TC 3.A.3) family. Type IIB subfamily.</text>
</comment>
<dbReference type="PRINTS" id="PR00120">
    <property type="entry name" value="HATPASE"/>
</dbReference>
<evidence type="ECO:0000256" key="7">
    <source>
        <dbReference type="ARBA" id="ARBA00022741"/>
    </source>
</evidence>
<evidence type="ECO:0000256" key="5">
    <source>
        <dbReference type="ARBA" id="ARBA00022692"/>
    </source>
</evidence>
<dbReference type="EMBL" id="CP126666">
    <property type="protein sequence ID" value="WKA12017.1"/>
    <property type="molecule type" value="Genomic_DNA"/>
</dbReference>
<evidence type="ECO:0000259" key="17">
    <source>
        <dbReference type="Pfam" id="PF00122"/>
    </source>
</evidence>
<dbReference type="InterPro" id="IPR006068">
    <property type="entry name" value="ATPase_P-typ_cation-transptr_C"/>
</dbReference>
<dbReference type="SUPFAM" id="SSF81660">
    <property type="entry name" value="Metal cation-transporting ATPase, ATP-binding domain N"/>
    <property type="match status" value="1"/>
</dbReference>
<evidence type="ECO:0000313" key="21">
    <source>
        <dbReference type="Proteomes" id="UP001227230"/>
    </source>
</evidence>
<evidence type="ECO:0000256" key="15">
    <source>
        <dbReference type="ARBA" id="ARBA00048694"/>
    </source>
</evidence>
<evidence type="ECO:0000256" key="3">
    <source>
        <dbReference type="ARBA" id="ARBA00022448"/>
    </source>
</evidence>
<reference evidence="20 21" key="1">
    <citation type="journal article" date="2023" name="Hortic Res">
        <title>The complete reference genome for grapevine (Vitis vinifera L.) genetics and breeding.</title>
        <authorList>
            <person name="Shi X."/>
            <person name="Cao S."/>
            <person name="Wang X."/>
            <person name="Huang S."/>
            <person name="Wang Y."/>
            <person name="Liu Z."/>
            <person name="Liu W."/>
            <person name="Leng X."/>
            <person name="Peng Y."/>
            <person name="Wang N."/>
            <person name="Wang Y."/>
            <person name="Ma Z."/>
            <person name="Xu X."/>
            <person name="Zhang F."/>
            <person name="Xue H."/>
            <person name="Zhong H."/>
            <person name="Wang Y."/>
            <person name="Zhang K."/>
            <person name="Velt A."/>
            <person name="Avia K."/>
            <person name="Holtgrawe D."/>
            <person name="Grimplet J."/>
            <person name="Matus J.T."/>
            <person name="Ware D."/>
            <person name="Wu X."/>
            <person name="Wang H."/>
            <person name="Liu C."/>
            <person name="Fang Y."/>
            <person name="Rustenholz C."/>
            <person name="Cheng Z."/>
            <person name="Xiao H."/>
            <person name="Zhou Y."/>
        </authorList>
    </citation>
    <scope>NUCLEOTIDE SEQUENCE [LARGE SCALE GENOMIC DNA]</scope>
    <source>
        <strain evidence="21">cv. Pinot noir / PN40024</strain>
        <tissue evidence="20">Leaf</tissue>
    </source>
</reference>
<feature type="transmembrane region" description="Helical" evidence="16">
    <location>
        <begin position="946"/>
        <end position="968"/>
    </location>
</feature>
<evidence type="ECO:0000256" key="9">
    <source>
        <dbReference type="ARBA" id="ARBA00022840"/>
    </source>
</evidence>
<evidence type="ECO:0000313" key="20">
    <source>
        <dbReference type="EMBL" id="WKA12017.1"/>
    </source>
</evidence>
<keyword evidence="11" id="KW-0112">Calmodulin-binding</keyword>
<evidence type="ECO:0000256" key="12">
    <source>
        <dbReference type="ARBA" id="ARBA00022989"/>
    </source>
</evidence>
<accession>A0ABY9DY35</accession>
<evidence type="ECO:0000259" key="19">
    <source>
        <dbReference type="Pfam" id="PF00690"/>
    </source>
</evidence>
<comment type="subcellular location">
    <subcellularLocation>
        <location evidence="1 16">Membrane</location>
        <topology evidence="1 16">Multi-pass membrane protein</topology>
    </subcellularLocation>
</comment>
<dbReference type="InterPro" id="IPR008250">
    <property type="entry name" value="ATPase_P-typ_transduc_dom_A_sf"/>
</dbReference>
<dbReference type="PRINTS" id="PR00119">
    <property type="entry name" value="CATATPASE"/>
</dbReference>
<dbReference type="InterPro" id="IPR001757">
    <property type="entry name" value="P_typ_ATPase"/>
</dbReference>
<dbReference type="Pfam" id="PF00122">
    <property type="entry name" value="E1-E2_ATPase"/>
    <property type="match status" value="1"/>
</dbReference>
<dbReference type="Pfam" id="PF00689">
    <property type="entry name" value="Cation_ATPase_C"/>
    <property type="match status" value="1"/>
</dbReference>
<keyword evidence="5 16" id="KW-0812">Transmembrane</keyword>
<dbReference type="NCBIfam" id="TIGR01517">
    <property type="entry name" value="ATPase-IIB_Ca"/>
    <property type="match status" value="1"/>
</dbReference>
<evidence type="ECO:0000256" key="4">
    <source>
        <dbReference type="ARBA" id="ARBA00022568"/>
    </source>
</evidence>
<dbReference type="InterPro" id="IPR004014">
    <property type="entry name" value="ATPase_P-typ_cation-transptr_N"/>
</dbReference>
<evidence type="ECO:0000256" key="2">
    <source>
        <dbReference type="ARBA" id="ARBA00006124"/>
    </source>
</evidence>
<keyword evidence="4 16" id="KW-0109">Calcium transport</keyword>
<dbReference type="NCBIfam" id="TIGR01494">
    <property type="entry name" value="ATPase_P-type"/>
    <property type="match status" value="1"/>
</dbReference>
<dbReference type="InterPro" id="IPR023214">
    <property type="entry name" value="HAD_sf"/>
</dbReference>
<keyword evidence="14 16" id="KW-0472">Membrane</keyword>
<keyword evidence="21" id="KW-1185">Reference proteome</keyword>
<feature type="transmembrane region" description="Helical" evidence="16">
    <location>
        <begin position="781"/>
        <end position="804"/>
    </location>
</feature>
<evidence type="ECO:0000256" key="14">
    <source>
        <dbReference type="ARBA" id="ARBA00023136"/>
    </source>
</evidence>
<dbReference type="InterPro" id="IPR023299">
    <property type="entry name" value="ATPase_P-typ_cyto_dom_N"/>
</dbReference>
<proteinExistence type="inferred from homology"/>
<keyword evidence="13 16" id="KW-0406">Ion transport</keyword>
<protein>
    <recommendedName>
        <fullName evidence="16">Calcium-transporting ATPase</fullName>
        <ecNumber evidence="16">7.2.2.10</ecNumber>
    </recommendedName>
</protein>
<dbReference type="PANTHER" id="PTHR24093">
    <property type="entry name" value="CATION TRANSPORTING ATPASE"/>
    <property type="match status" value="1"/>
</dbReference>
<dbReference type="Gene3D" id="3.40.50.1000">
    <property type="entry name" value="HAD superfamily/HAD-like"/>
    <property type="match status" value="1"/>
</dbReference>
<dbReference type="PANTHER" id="PTHR24093:SF434">
    <property type="entry name" value="CALCIUM-TRANSPORTING ATPASE 13, PLASMA MEMBRANE-TYPE-RELATED"/>
    <property type="match status" value="1"/>
</dbReference>